<keyword evidence="2" id="KW-1185">Reference proteome</keyword>
<dbReference type="InterPro" id="IPR029045">
    <property type="entry name" value="ClpP/crotonase-like_dom_sf"/>
</dbReference>
<dbReference type="GO" id="GO:0003824">
    <property type="term" value="F:catalytic activity"/>
    <property type="evidence" value="ECO:0007669"/>
    <property type="project" value="UniProtKB-ARBA"/>
</dbReference>
<comment type="caution">
    <text evidence="1">The sequence shown here is derived from an EMBL/GenBank/DDBJ whole genome shotgun (WGS) entry which is preliminary data.</text>
</comment>
<dbReference type="InterPro" id="IPR001753">
    <property type="entry name" value="Enoyl-CoA_hydra/iso"/>
</dbReference>
<gene>
    <name evidence="1" type="ORF">ACFPYI_21925</name>
</gene>
<dbReference type="RefSeq" id="WP_247421037.1">
    <property type="nucleotide sequence ID" value="NZ_JALLGW010000004.1"/>
</dbReference>
<dbReference type="PANTHER" id="PTHR11941:SF54">
    <property type="entry name" value="ENOYL-COA HYDRATASE, MITOCHONDRIAL"/>
    <property type="match status" value="1"/>
</dbReference>
<dbReference type="AlphaFoldDB" id="A0ABD5RUF3"/>
<evidence type="ECO:0000313" key="1">
    <source>
        <dbReference type="EMBL" id="MFC5973988.1"/>
    </source>
</evidence>
<dbReference type="Pfam" id="PF00378">
    <property type="entry name" value="ECH_1"/>
    <property type="match status" value="1"/>
</dbReference>
<evidence type="ECO:0000313" key="2">
    <source>
        <dbReference type="Proteomes" id="UP001596099"/>
    </source>
</evidence>
<organism evidence="1 2">
    <name type="scientific">Halomarina salina</name>
    <dbReference type="NCBI Taxonomy" id="1872699"/>
    <lineage>
        <taxon>Archaea</taxon>
        <taxon>Methanobacteriati</taxon>
        <taxon>Methanobacteriota</taxon>
        <taxon>Stenosarchaea group</taxon>
        <taxon>Halobacteria</taxon>
        <taxon>Halobacteriales</taxon>
        <taxon>Natronomonadaceae</taxon>
        <taxon>Halomarina</taxon>
    </lineage>
</organism>
<dbReference type="SUPFAM" id="SSF52096">
    <property type="entry name" value="ClpP/crotonase"/>
    <property type="match status" value="1"/>
</dbReference>
<protein>
    <submittedName>
        <fullName evidence="1">Enoyl-CoA hydratase/isomerase family protein</fullName>
    </submittedName>
</protein>
<reference evidence="1 2" key="1">
    <citation type="journal article" date="2019" name="Int. J. Syst. Evol. Microbiol.">
        <title>The Global Catalogue of Microorganisms (GCM) 10K type strain sequencing project: providing services to taxonomists for standard genome sequencing and annotation.</title>
        <authorList>
            <consortium name="The Broad Institute Genomics Platform"/>
            <consortium name="The Broad Institute Genome Sequencing Center for Infectious Disease"/>
            <person name="Wu L."/>
            <person name="Ma J."/>
        </authorList>
    </citation>
    <scope>NUCLEOTIDE SEQUENCE [LARGE SCALE GENOMIC DNA]</scope>
    <source>
        <strain evidence="1 2">CGMCC 1.12543</strain>
    </source>
</reference>
<name>A0ABD5RUF3_9EURY</name>
<dbReference type="PANTHER" id="PTHR11941">
    <property type="entry name" value="ENOYL-COA HYDRATASE-RELATED"/>
    <property type="match status" value="1"/>
</dbReference>
<dbReference type="Proteomes" id="UP001596099">
    <property type="component" value="Unassembled WGS sequence"/>
</dbReference>
<sequence>MPAVETPHLEVDVGDIVTVSLNRPEVLNAIDTELATALESLLKRLHEHPPKPLLLRGNGEATCSGVDTAIVSNPDFEAENVEFRHTIHEVFDLLRLYGGPVGFAGKGAVVGAGMVLAANSDFVVLADDTTLMFPEIKLGLLSRPTMVILADTVGDRLAKEIVLTGEPITPERAREIGLVNCVVRAADVVETTRRYLDQTREYDAELVASAKHTINRRDAKTFWNRNEADLRGE</sequence>
<dbReference type="CDD" id="cd06558">
    <property type="entry name" value="crotonase-like"/>
    <property type="match status" value="1"/>
</dbReference>
<accession>A0ABD5RUF3</accession>
<dbReference type="EMBL" id="JBHSQH010000009">
    <property type="protein sequence ID" value="MFC5973988.1"/>
    <property type="molecule type" value="Genomic_DNA"/>
</dbReference>
<dbReference type="Gene3D" id="3.90.226.10">
    <property type="entry name" value="2-enoyl-CoA Hydratase, Chain A, domain 1"/>
    <property type="match status" value="1"/>
</dbReference>
<proteinExistence type="predicted"/>